<dbReference type="EMBL" id="FPAG01000002">
    <property type="protein sequence ID" value="SFS53442.1"/>
    <property type="molecule type" value="Genomic_DNA"/>
</dbReference>
<reference evidence="4 5" key="1">
    <citation type="submission" date="2016-10" db="EMBL/GenBank/DDBJ databases">
        <authorList>
            <person name="de Groot N.N."/>
        </authorList>
    </citation>
    <scope>NUCLEOTIDE SEQUENCE [LARGE SCALE GENOMIC DNA]</scope>
    <source>
        <strain evidence="4 5">CGMCC 1.6114</strain>
    </source>
</reference>
<dbReference type="SMART" id="SM00448">
    <property type="entry name" value="REC"/>
    <property type="match status" value="1"/>
</dbReference>
<name>A0A1I6QM96_9FLAO</name>
<dbReference type="OrthoDB" id="2168082at2"/>
<dbReference type="Pfam" id="PF04397">
    <property type="entry name" value="LytTR"/>
    <property type="match status" value="1"/>
</dbReference>
<dbReference type="PROSITE" id="PS50930">
    <property type="entry name" value="HTH_LYTTR"/>
    <property type="match status" value="1"/>
</dbReference>
<feature type="domain" description="HTH LytTR-type" evidence="3">
    <location>
        <begin position="144"/>
        <end position="244"/>
    </location>
</feature>
<dbReference type="PANTHER" id="PTHR37299">
    <property type="entry name" value="TRANSCRIPTIONAL REGULATOR-RELATED"/>
    <property type="match status" value="1"/>
</dbReference>
<organism evidence="4 5">
    <name type="scientific">Zhouia amylolytica</name>
    <dbReference type="NCBI Taxonomy" id="376730"/>
    <lineage>
        <taxon>Bacteria</taxon>
        <taxon>Pseudomonadati</taxon>
        <taxon>Bacteroidota</taxon>
        <taxon>Flavobacteriia</taxon>
        <taxon>Flavobacteriales</taxon>
        <taxon>Flavobacteriaceae</taxon>
        <taxon>Zhouia</taxon>
    </lineage>
</organism>
<evidence type="ECO:0000256" key="1">
    <source>
        <dbReference type="PROSITE-ProRule" id="PRU00169"/>
    </source>
</evidence>
<keyword evidence="1" id="KW-0597">Phosphoprotein</keyword>
<dbReference type="Gene3D" id="3.40.50.2300">
    <property type="match status" value="1"/>
</dbReference>
<dbReference type="AlphaFoldDB" id="A0A1I6QM96"/>
<dbReference type="InterPro" id="IPR011006">
    <property type="entry name" value="CheY-like_superfamily"/>
</dbReference>
<dbReference type="SUPFAM" id="SSF52172">
    <property type="entry name" value="CheY-like"/>
    <property type="match status" value="1"/>
</dbReference>
<gene>
    <name evidence="4" type="ORF">SAMN04487906_0726</name>
</gene>
<feature type="domain" description="Response regulatory" evidence="2">
    <location>
        <begin position="3"/>
        <end position="116"/>
    </location>
</feature>
<dbReference type="InterPro" id="IPR046947">
    <property type="entry name" value="LytR-like"/>
</dbReference>
<dbReference type="RefSeq" id="WP_074976959.1">
    <property type="nucleotide sequence ID" value="NZ_FPAG01000002.1"/>
</dbReference>
<evidence type="ECO:0000313" key="5">
    <source>
        <dbReference type="Proteomes" id="UP000183209"/>
    </source>
</evidence>
<sequence length="245" mass="28250">MIKAVIVEDEFNAMNSLEKLIKYTQKEISVVAKIDNVSEAIEQLPVIKPSLVFLDIELLGGSAFDILDAIDTTDFKIIFTTAYDEFAIKAIKFDTVDYLLKPIDADELSECLKRFREVYNKEKKYKEAVEKISEIDRKQQQSTLLLKTTDQQFLLKIDDIIRCQSDGSYTIFYTDEHKIMCSRNLKYYEGLLSAHAFIRVHQSHLINSRYIESVSNSSSLRLKDGTEIPIATRKRALLKQFLAEQ</sequence>
<protein>
    <submittedName>
        <fullName evidence="4">Two component transcriptional regulator, LytTR family</fullName>
    </submittedName>
</protein>
<dbReference type="Gene3D" id="2.40.50.1020">
    <property type="entry name" value="LytTr DNA-binding domain"/>
    <property type="match status" value="1"/>
</dbReference>
<dbReference type="PANTHER" id="PTHR37299:SF1">
    <property type="entry name" value="STAGE 0 SPORULATION PROTEIN A HOMOLOG"/>
    <property type="match status" value="1"/>
</dbReference>
<dbReference type="InterPro" id="IPR001789">
    <property type="entry name" value="Sig_transdc_resp-reg_receiver"/>
</dbReference>
<dbReference type="InterPro" id="IPR007492">
    <property type="entry name" value="LytTR_DNA-bd_dom"/>
</dbReference>
<dbReference type="PROSITE" id="PS50110">
    <property type="entry name" value="RESPONSE_REGULATORY"/>
    <property type="match status" value="1"/>
</dbReference>
<evidence type="ECO:0000259" key="3">
    <source>
        <dbReference type="PROSITE" id="PS50930"/>
    </source>
</evidence>
<dbReference type="GO" id="GO:0003677">
    <property type="term" value="F:DNA binding"/>
    <property type="evidence" value="ECO:0007669"/>
    <property type="project" value="InterPro"/>
</dbReference>
<dbReference type="Pfam" id="PF00072">
    <property type="entry name" value="Response_reg"/>
    <property type="match status" value="1"/>
</dbReference>
<dbReference type="SMART" id="SM00850">
    <property type="entry name" value="LytTR"/>
    <property type="match status" value="1"/>
</dbReference>
<feature type="modified residue" description="4-aspartylphosphate" evidence="1">
    <location>
        <position position="55"/>
    </location>
</feature>
<dbReference type="Proteomes" id="UP000183209">
    <property type="component" value="Unassembled WGS sequence"/>
</dbReference>
<proteinExistence type="predicted"/>
<evidence type="ECO:0000259" key="2">
    <source>
        <dbReference type="PROSITE" id="PS50110"/>
    </source>
</evidence>
<accession>A0A1I6QM96</accession>
<evidence type="ECO:0000313" key="4">
    <source>
        <dbReference type="EMBL" id="SFS53442.1"/>
    </source>
</evidence>
<dbReference type="GO" id="GO:0000156">
    <property type="term" value="F:phosphorelay response regulator activity"/>
    <property type="evidence" value="ECO:0007669"/>
    <property type="project" value="InterPro"/>
</dbReference>